<dbReference type="RefSeq" id="WP_208145998.1">
    <property type="nucleotide sequence ID" value="NZ_JAGETV010000001.1"/>
</dbReference>
<dbReference type="PANTHER" id="PTHR20974:SF0">
    <property type="entry name" value="UPF0585 PROTEIN CG18661"/>
    <property type="match status" value="1"/>
</dbReference>
<dbReference type="SUPFAM" id="SSF53335">
    <property type="entry name" value="S-adenosyl-L-methionine-dependent methyltransferases"/>
    <property type="match status" value="1"/>
</dbReference>
<comment type="caution">
    <text evidence="1">The sequence shown here is derived from an EMBL/GenBank/DDBJ whole genome shotgun (WGS) entry which is preliminary data.</text>
</comment>
<sequence length="201" mass="23115">MNKPFSQSCEENKHVILESITPYLRDKKSVLEIASGTGQHAIHFTEQLNHLSWQTSDLIESHSGICQWLEEAQIDNIISPIELNVSEPEQWPKTQFDAVFSANSFHIMAKQNIVDLFEHLPQVLARKATLMIYGPFNYNGRFTSDSNARFNDWLKQRNPNSGIKDFEWCDQLAEQAGLTLINDIEMPQNNRILVWQNTLGN</sequence>
<dbReference type="CDD" id="cd02440">
    <property type="entry name" value="AdoMet_MTases"/>
    <property type="match status" value="1"/>
</dbReference>
<dbReference type="Gene3D" id="3.40.50.150">
    <property type="entry name" value="Vaccinia Virus protein VP39"/>
    <property type="match status" value="1"/>
</dbReference>
<organism evidence="1 2">
    <name type="scientific">Thiomicrorhabdus marina</name>
    <dbReference type="NCBI Taxonomy" id="2818442"/>
    <lineage>
        <taxon>Bacteria</taxon>
        <taxon>Pseudomonadati</taxon>
        <taxon>Pseudomonadota</taxon>
        <taxon>Gammaproteobacteria</taxon>
        <taxon>Thiotrichales</taxon>
        <taxon>Piscirickettsiaceae</taxon>
        <taxon>Thiomicrorhabdus</taxon>
    </lineage>
</organism>
<evidence type="ECO:0000313" key="2">
    <source>
        <dbReference type="Proteomes" id="UP000664835"/>
    </source>
</evidence>
<accession>A0ABS3Q0Y1</accession>
<dbReference type="PANTHER" id="PTHR20974">
    <property type="entry name" value="UPF0585 PROTEIN CG18661"/>
    <property type="match status" value="1"/>
</dbReference>
<dbReference type="Proteomes" id="UP000664835">
    <property type="component" value="Unassembled WGS sequence"/>
</dbReference>
<keyword evidence="2" id="KW-1185">Reference proteome</keyword>
<name>A0ABS3Q0Y1_9GAMM</name>
<dbReference type="InterPro" id="IPR010342">
    <property type="entry name" value="DUF938"/>
</dbReference>
<protein>
    <submittedName>
        <fullName evidence="1">DUF938 domain-containing protein</fullName>
    </submittedName>
</protein>
<dbReference type="EMBL" id="JAGETV010000001">
    <property type="protein sequence ID" value="MBO1925961.1"/>
    <property type="molecule type" value="Genomic_DNA"/>
</dbReference>
<reference evidence="1 2" key="1">
    <citation type="submission" date="2021-03" db="EMBL/GenBank/DDBJ databases">
        <title>Thiomicrorhabdus sp.nov.,novel sulfur-oxidizing bacteria isolated from coastal sediment.</title>
        <authorList>
            <person name="Liu X."/>
        </authorList>
    </citation>
    <scope>NUCLEOTIDE SEQUENCE [LARGE SCALE GENOMIC DNA]</scope>
    <source>
        <strain evidence="1 2">6S2-11</strain>
    </source>
</reference>
<evidence type="ECO:0000313" key="1">
    <source>
        <dbReference type="EMBL" id="MBO1925961.1"/>
    </source>
</evidence>
<proteinExistence type="predicted"/>
<dbReference type="Pfam" id="PF06080">
    <property type="entry name" value="DUF938"/>
    <property type="match status" value="1"/>
</dbReference>
<dbReference type="InterPro" id="IPR029063">
    <property type="entry name" value="SAM-dependent_MTases_sf"/>
</dbReference>
<gene>
    <name evidence="1" type="ORF">J3998_00095</name>
</gene>